<evidence type="ECO:0000313" key="2">
    <source>
        <dbReference type="Proteomes" id="UP000001018"/>
    </source>
</evidence>
<keyword evidence="2" id="KW-1185">Reference proteome</keyword>
<dbReference type="HOGENOM" id="CLU_968454_0_0_2"/>
<dbReference type="RefSeq" id="WP_011278900.1">
    <property type="nucleotide sequence ID" value="NC_007181.1"/>
</dbReference>
<dbReference type="AlphaFoldDB" id="Q4J733"/>
<proteinExistence type="predicted"/>
<dbReference type="STRING" id="330779.Saci_2104"/>
<reference evidence="1 2" key="1">
    <citation type="journal article" date="2005" name="J. Bacteriol.">
        <title>The genome of Sulfolobus acidocaldarius, a model organism of the Crenarchaeota.</title>
        <authorList>
            <person name="Chen L."/>
            <person name="Brugger K."/>
            <person name="Skovgaard M."/>
            <person name="Redder P."/>
            <person name="She Q."/>
            <person name="Torarinsson E."/>
            <person name="Greve B."/>
            <person name="Awayez M."/>
            <person name="Zibat A."/>
            <person name="Klenk H.-P."/>
            <person name="Garrett R.A."/>
        </authorList>
    </citation>
    <scope>NUCLEOTIDE SEQUENCE [LARGE SCALE GENOMIC DNA]</scope>
    <source>
        <strain evidence="2">ATCC 33909 / DSM 639 / JCM 8929 / NBRC 15157 / NCIMB 11770</strain>
    </source>
</reference>
<protein>
    <submittedName>
        <fullName evidence="1">Uncharacterized protein</fullName>
    </submittedName>
</protein>
<dbReference type="Proteomes" id="UP000001018">
    <property type="component" value="Chromosome"/>
</dbReference>
<dbReference type="EMBL" id="CP000077">
    <property type="protein sequence ID" value="AAY81398.1"/>
    <property type="molecule type" value="Genomic_DNA"/>
</dbReference>
<evidence type="ECO:0000313" key="1">
    <source>
        <dbReference type="EMBL" id="AAY81398.1"/>
    </source>
</evidence>
<name>Q4J733_SULAC</name>
<gene>
    <name evidence="1" type="ordered locus">Saci_2104</name>
</gene>
<accession>Q4J733</accession>
<dbReference type="KEGG" id="sai:Saci_2104"/>
<organism evidence="1 2">
    <name type="scientific">Sulfolobus acidocaldarius (strain ATCC 33909 / DSM 639 / JCM 8929 / NBRC 15157 / NCIMB 11770)</name>
    <dbReference type="NCBI Taxonomy" id="330779"/>
    <lineage>
        <taxon>Archaea</taxon>
        <taxon>Thermoproteota</taxon>
        <taxon>Thermoprotei</taxon>
        <taxon>Sulfolobales</taxon>
        <taxon>Sulfolobaceae</taxon>
        <taxon>Sulfolobus</taxon>
    </lineage>
</organism>
<dbReference type="PATRIC" id="fig|330779.12.peg.2107"/>
<sequence length="287" mass="32574">MLNYLNEYLELGFNPSTILGTCELSEQFGIYHGERGEEVSLFFIKSSRPMEKRGKINIHYFSPKFEVIIERSVKLNGEALVSASTLRIVDITFPPESKIYDGLLRGLVLNPIVVKGAVDNLYFKREDILFGWGLGEGIAKLGKFEPSDYCIIQPLGELAFISLYNRFVMGRLNLDDSYVRREKEKILEISSKVYRELGEVVRENENNLTYVEDIGMNQDSVKKLKTLKIKTIIVHDKNILELTKNFTKNPFASPFSVVILGNKIGVDRVVDKALSLGLSVFRSSFIS</sequence>
<dbReference type="GeneID" id="14552620"/>